<feature type="region of interest" description="Disordered" evidence="1">
    <location>
        <begin position="90"/>
        <end position="132"/>
    </location>
</feature>
<dbReference type="SUPFAM" id="SSF47616">
    <property type="entry name" value="GST C-terminal domain-like"/>
    <property type="match status" value="1"/>
</dbReference>
<evidence type="ECO:0000313" key="3">
    <source>
        <dbReference type="Proteomes" id="UP001055111"/>
    </source>
</evidence>
<protein>
    <recommendedName>
        <fullName evidence="4">GST C-terminal domain-containing protein</fullName>
    </recommendedName>
</protein>
<evidence type="ECO:0000313" key="2">
    <source>
        <dbReference type="EMBL" id="GJH30040.1"/>
    </source>
</evidence>
<dbReference type="Proteomes" id="UP001055111">
    <property type="component" value="Unassembled WGS sequence"/>
</dbReference>
<dbReference type="Gene3D" id="1.20.1050.10">
    <property type="match status" value="1"/>
</dbReference>
<comment type="caution">
    <text evidence="2">The sequence shown here is derived from an EMBL/GenBank/DDBJ whole genome shotgun (WGS) entry which is preliminary data.</text>
</comment>
<feature type="compositionally biased region" description="Low complexity" evidence="1">
    <location>
        <begin position="90"/>
        <end position="105"/>
    </location>
</feature>
<reference evidence="2" key="1">
    <citation type="submission" date="2022-09" db="EMBL/GenBank/DDBJ databases">
        <title>Isolation and characterization of 3-chlorobenzoate degrading bacteria from soils in Shizuoka.</title>
        <authorList>
            <person name="Ifat A."/>
            <person name="Ogawa N."/>
            <person name="Kimbara K."/>
            <person name="Moriuchi R."/>
            <person name="Dohra H."/>
            <person name="Shintani M."/>
        </authorList>
    </citation>
    <scope>NUCLEOTIDE SEQUENCE</scope>
    <source>
        <strain evidence="2">19CS4-2</strain>
    </source>
</reference>
<sequence length="132" mass="14600">MGDVVPMFDQVGFLNKFACEAFEDKRLRDRYSIGSARLLGVLDERLARRDWITGAEYSIADISLLGCVRNRRLLRSVRARRLRSLRACPAPARPWSGASGGSARPGRGGSLKQVRRGQVKSNDASTPGRRSP</sequence>
<name>A0AA37IHW0_9BURK</name>
<dbReference type="EMBL" id="BPUS01000030">
    <property type="protein sequence ID" value="GJH30040.1"/>
    <property type="molecule type" value="Genomic_DNA"/>
</dbReference>
<organism evidence="2 3">
    <name type="scientific">Caballeronia novacaledonica</name>
    <dbReference type="NCBI Taxonomy" id="1544861"/>
    <lineage>
        <taxon>Bacteria</taxon>
        <taxon>Pseudomonadati</taxon>
        <taxon>Pseudomonadota</taxon>
        <taxon>Betaproteobacteria</taxon>
        <taxon>Burkholderiales</taxon>
        <taxon>Burkholderiaceae</taxon>
        <taxon>Caballeronia</taxon>
    </lineage>
</organism>
<accession>A0AA37IHW0</accession>
<dbReference type="AlphaFoldDB" id="A0AA37IHW0"/>
<dbReference type="InterPro" id="IPR036282">
    <property type="entry name" value="Glutathione-S-Trfase_C_sf"/>
</dbReference>
<evidence type="ECO:0008006" key="4">
    <source>
        <dbReference type="Google" id="ProtNLM"/>
    </source>
</evidence>
<proteinExistence type="predicted"/>
<gene>
    <name evidence="2" type="ORF">CBA19CS42_36010</name>
</gene>
<evidence type="ECO:0000256" key="1">
    <source>
        <dbReference type="SAM" id="MobiDB-lite"/>
    </source>
</evidence>